<dbReference type="InterPro" id="IPR020084">
    <property type="entry name" value="NUDIX_hydrolase_CS"/>
</dbReference>
<dbReference type="InterPro" id="IPR027573">
    <property type="entry name" value="Methyltran_FxLD"/>
</dbReference>
<evidence type="ECO:0000313" key="15">
    <source>
        <dbReference type="EMBL" id="GAA2255670.1"/>
    </source>
</evidence>
<evidence type="ECO:0000256" key="11">
    <source>
        <dbReference type="ARBA" id="ARBA00030757"/>
    </source>
</evidence>
<dbReference type="PRINTS" id="PR00502">
    <property type="entry name" value="NUDIXFAMILY"/>
</dbReference>
<evidence type="ECO:0000256" key="1">
    <source>
        <dbReference type="ARBA" id="ARBA00004496"/>
    </source>
</evidence>
<dbReference type="Gene3D" id="3.40.50.150">
    <property type="entry name" value="Vaccinia Virus protein VP39"/>
    <property type="match status" value="2"/>
</dbReference>
<dbReference type="NCBIfam" id="TIGR04364">
    <property type="entry name" value="methyltran_FxLD"/>
    <property type="match status" value="1"/>
</dbReference>
<evidence type="ECO:0000256" key="7">
    <source>
        <dbReference type="ARBA" id="ARBA00022603"/>
    </source>
</evidence>
<keyword evidence="10" id="KW-0378">Hydrolase</keyword>
<dbReference type="Pfam" id="PF01135">
    <property type="entry name" value="PCMT"/>
    <property type="match status" value="1"/>
</dbReference>
<dbReference type="EC" id="2.1.1.77" evidence="4"/>
<evidence type="ECO:0000256" key="12">
    <source>
        <dbReference type="ARBA" id="ARBA00031323"/>
    </source>
</evidence>
<dbReference type="InterPro" id="IPR015797">
    <property type="entry name" value="NUDIX_hydrolase-like_dom_sf"/>
</dbReference>
<keyword evidence="8" id="KW-0808">Transferase</keyword>
<evidence type="ECO:0000256" key="2">
    <source>
        <dbReference type="ARBA" id="ARBA00005369"/>
    </source>
</evidence>
<proteinExistence type="inferred from homology"/>
<dbReference type="EMBL" id="BAAATR010000020">
    <property type="protein sequence ID" value="GAA2255670.1"/>
    <property type="molecule type" value="Genomic_DNA"/>
</dbReference>
<evidence type="ECO:0000256" key="10">
    <source>
        <dbReference type="ARBA" id="ARBA00022801"/>
    </source>
</evidence>
<evidence type="ECO:0000256" key="5">
    <source>
        <dbReference type="ARBA" id="ARBA00013346"/>
    </source>
</evidence>
<dbReference type="Pfam" id="PF00293">
    <property type="entry name" value="NUDIX"/>
    <property type="match status" value="1"/>
</dbReference>
<dbReference type="InterPro" id="IPR000682">
    <property type="entry name" value="PCMT"/>
</dbReference>
<protein>
    <recommendedName>
        <fullName evidence="5">Protein-L-isoaspartate O-methyltransferase</fullName>
        <ecNumber evidence="4">2.1.1.77</ecNumber>
    </recommendedName>
    <alternativeName>
        <fullName evidence="13">L-isoaspartyl protein carboxyl methyltransferase</fullName>
    </alternativeName>
    <alternativeName>
        <fullName evidence="11">Protein L-isoaspartyl methyltransferase</fullName>
    </alternativeName>
    <alternativeName>
        <fullName evidence="12">Protein-beta-aspartate methyltransferase</fullName>
    </alternativeName>
</protein>
<evidence type="ECO:0000259" key="14">
    <source>
        <dbReference type="PROSITE" id="PS51462"/>
    </source>
</evidence>
<dbReference type="SUPFAM" id="SSF53335">
    <property type="entry name" value="S-adenosyl-L-methionine-dependent methyltransferases"/>
    <property type="match status" value="2"/>
</dbReference>
<evidence type="ECO:0000256" key="4">
    <source>
        <dbReference type="ARBA" id="ARBA00011890"/>
    </source>
</evidence>
<dbReference type="SUPFAM" id="SSF55811">
    <property type="entry name" value="Nudix"/>
    <property type="match status" value="1"/>
</dbReference>
<reference evidence="15 16" key="1">
    <citation type="journal article" date="2019" name="Int. J. Syst. Evol. Microbiol.">
        <title>The Global Catalogue of Microorganisms (GCM) 10K type strain sequencing project: providing services to taxonomists for standard genome sequencing and annotation.</title>
        <authorList>
            <consortium name="The Broad Institute Genomics Platform"/>
            <consortium name="The Broad Institute Genome Sequencing Center for Infectious Disease"/>
            <person name="Wu L."/>
            <person name="Ma J."/>
        </authorList>
    </citation>
    <scope>NUCLEOTIDE SEQUENCE [LARGE SCALE GENOMIC DNA]</scope>
    <source>
        <strain evidence="15 16">JCM 7356</strain>
    </source>
</reference>
<evidence type="ECO:0000256" key="13">
    <source>
        <dbReference type="ARBA" id="ARBA00031350"/>
    </source>
</evidence>
<sequence length="779" mass="83006">MHTVPAELWEQLHTDGIQYRRLGDDERALLAEHAPAPDSGARALDVGCGSGELAAHLVAAGYEVDAVDIADAALERARTAHPDATGVRWLRLDIEHDDPAPLGDDRYDLVVLRLVAAFISDRVRVLHALGRRLREGGTLLVITPLAAHTPEERRSTALDEEEITALTCGWTSVQRLNAGNLGVLVLRGPCADTVAVERRRPLTGAPATAALAVVTDECGRVLLGWSHRGMWELPGGKNTTGESFEAAAVRELAEETGLHADQGDATVLTVLNDSSNGVSRTTAVVRVSQFSGTLDNPEPDLFLRWEWHDVNGLGCLGPVFTPAAHALDAVWPGVLPSLPAVHSHVSTTQAPAVPGEPPEAARRRKAMVRAVVDGGWAPTAEVREVLGIVPRHRFVPEVDLADAYHDDLAVVTRRDGERATSSVSAIWLQANMLETARLHPGAAVLEVGAGGYNASLIAHLVGPTGRVVTVDLDPYVVHRTRRFTAETGNPGIVALQGDGALGAPAGHLSPGGFDAIIVTYNAWDIAPAWFSQLADGGHLVVPLELHGYTRAIAFQRRGDTLVARDWTYCGFIRDAGSLARTALQTELAGGELRLRFEDGPAGDATGLEEAMRGTRYERSTGVTVGRGESFATLQIYLASVLHQYGFCRLARDSTLDTGVAEFPASFPAPALLGDASLAYLTYIPVAPGTAPEGTVEFTAHAYGPEGPALAQRLADAVRAWDRHARTSYPQLTVHPAAMADTDLPAGHLLDKSASRLVFQWSADDSPGAETVDEVAQMAI</sequence>
<evidence type="ECO:0000256" key="6">
    <source>
        <dbReference type="ARBA" id="ARBA00022490"/>
    </source>
</evidence>
<comment type="similarity">
    <text evidence="2">Belongs to the methyltransferase superfamily. L-isoaspartyl/D-aspartyl protein methyltransferase family.</text>
</comment>
<dbReference type="InterPro" id="IPR020476">
    <property type="entry name" value="Nudix_hydrolase"/>
</dbReference>
<dbReference type="Pfam" id="PF08241">
    <property type="entry name" value="Methyltransf_11"/>
    <property type="match status" value="1"/>
</dbReference>
<evidence type="ECO:0000256" key="9">
    <source>
        <dbReference type="ARBA" id="ARBA00022691"/>
    </source>
</evidence>
<dbReference type="PROSITE" id="PS00893">
    <property type="entry name" value="NUDIX_BOX"/>
    <property type="match status" value="1"/>
</dbReference>
<dbReference type="Gene3D" id="3.90.79.10">
    <property type="entry name" value="Nucleoside Triphosphate Pyrophosphohydrolase"/>
    <property type="match status" value="1"/>
</dbReference>
<comment type="subcellular location">
    <subcellularLocation>
        <location evidence="1">Cytoplasm</location>
    </subcellularLocation>
</comment>
<feature type="domain" description="Nudix hydrolase" evidence="14">
    <location>
        <begin position="203"/>
        <end position="331"/>
    </location>
</feature>
<gene>
    <name evidence="15" type="ORF">GCM10010430_44360</name>
</gene>
<dbReference type="Proteomes" id="UP001500305">
    <property type="component" value="Unassembled WGS sequence"/>
</dbReference>
<evidence type="ECO:0000256" key="3">
    <source>
        <dbReference type="ARBA" id="ARBA00005582"/>
    </source>
</evidence>
<organism evidence="15 16">
    <name type="scientific">Kitasatospora cystarginea</name>
    <dbReference type="NCBI Taxonomy" id="58350"/>
    <lineage>
        <taxon>Bacteria</taxon>
        <taxon>Bacillati</taxon>
        <taxon>Actinomycetota</taxon>
        <taxon>Actinomycetes</taxon>
        <taxon>Kitasatosporales</taxon>
        <taxon>Streptomycetaceae</taxon>
        <taxon>Kitasatospora</taxon>
    </lineage>
</organism>
<dbReference type="PANTHER" id="PTHR11579:SF0">
    <property type="entry name" value="PROTEIN-L-ISOASPARTATE(D-ASPARTATE) O-METHYLTRANSFERASE"/>
    <property type="match status" value="1"/>
</dbReference>
<dbReference type="PROSITE" id="PS51462">
    <property type="entry name" value="NUDIX"/>
    <property type="match status" value="1"/>
</dbReference>
<dbReference type="InterPro" id="IPR029063">
    <property type="entry name" value="SAM-dependent_MTases_sf"/>
</dbReference>
<accession>A0ABN3EEA5</accession>
<keyword evidence="9" id="KW-0949">S-adenosyl-L-methionine</keyword>
<dbReference type="RefSeq" id="WP_344638212.1">
    <property type="nucleotide sequence ID" value="NZ_BAAATR010000020.1"/>
</dbReference>
<keyword evidence="7" id="KW-0489">Methyltransferase</keyword>
<name>A0ABN3EEA5_9ACTN</name>
<evidence type="ECO:0000313" key="16">
    <source>
        <dbReference type="Proteomes" id="UP001500305"/>
    </source>
</evidence>
<keyword evidence="16" id="KW-1185">Reference proteome</keyword>
<dbReference type="PANTHER" id="PTHR11579">
    <property type="entry name" value="PROTEIN-L-ISOASPARTATE O-METHYLTRANSFERASE"/>
    <property type="match status" value="1"/>
</dbReference>
<dbReference type="InterPro" id="IPR000086">
    <property type="entry name" value="NUDIX_hydrolase_dom"/>
</dbReference>
<comment type="similarity">
    <text evidence="3">Belongs to the Nudix hydrolase family.</text>
</comment>
<dbReference type="CDD" id="cd02440">
    <property type="entry name" value="AdoMet_MTases"/>
    <property type="match status" value="2"/>
</dbReference>
<dbReference type="InterPro" id="IPR013216">
    <property type="entry name" value="Methyltransf_11"/>
</dbReference>
<keyword evidence="6" id="KW-0963">Cytoplasm</keyword>
<evidence type="ECO:0000256" key="8">
    <source>
        <dbReference type="ARBA" id="ARBA00022679"/>
    </source>
</evidence>
<comment type="caution">
    <text evidence="15">The sequence shown here is derived from an EMBL/GenBank/DDBJ whole genome shotgun (WGS) entry which is preliminary data.</text>
</comment>
<dbReference type="CDD" id="cd04678">
    <property type="entry name" value="NUDIX_MTH2_Nudt15"/>
    <property type="match status" value="1"/>
</dbReference>